<keyword evidence="14" id="KW-1185">Reference proteome</keyword>
<evidence type="ECO:0000256" key="5">
    <source>
        <dbReference type="ARBA" id="ARBA00022801"/>
    </source>
</evidence>
<dbReference type="PANTHER" id="PTHR42715">
    <property type="entry name" value="BETA-GLUCOSIDASE"/>
    <property type="match status" value="1"/>
</dbReference>
<comment type="pathway">
    <text evidence="2 11">Glycan metabolism; cellulose degradation.</text>
</comment>
<evidence type="ECO:0000256" key="1">
    <source>
        <dbReference type="ARBA" id="ARBA00000448"/>
    </source>
</evidence>
<evidence type="ECO:0000313" key="13">
    <source>
        <dbReference type="EMBL" id="KAF7522484.1"/>
    </source>
</evidence>
<evidence type="ECO:0000256" key="4">
    <source>
        <dbReference type="ARBA" id="ARBA00012744"/>
    </source>
</evidence>
<dbReference type="InterPro" id="IPR036881">
    <property type="entry name" value="Glyco_hydro_3_C_sf"/>
</dbReference>
<dbReference type="Pfam" id="PF07691">
    <property type="entry name" value="PA14"/>
    <property type="match status" value="1"/>
</dbReference>
<organism evidence="13 14">
    <name type="scientific">Penicillium crustosum</name>
    <name type="common">Blue mold fungus</name>
    <dbReference type="NCBI Taxonomy" id="36656"/>
    <lineage>
        <taxon>Eukaryota</taxon>
        <taxon>Fungi</taxon>
        <taxon>Dikarya</taxon>
        <taxon>Ascomycota</taxon>
        <taxon>Pezizomycotina</taxon>
        <taxon>Eurotiomycetes</taxon>
        <taxon>Eurotiomycetidae</taxon>
        <taxon>Eurotiales</taxon>
        <taxon>Aspergillaceae</taxon>
        <taxon>Penicillium</taxon>
    </lineage>
</organism>
<dbReference type="InterPro" id="IPR013783">
    <property type="entry name" value="Ig-like_fold"/>
</dbReference>
<dbReference type="Proteomes" id="UP000701341">
    <property type="component" value="Unassembled WGS sequence"/>
</dbReference>
<keyword evidence="9 11" id="KW-0326">Glycosidase</keyword>
<dbReference type="InterPro" id="IPR002772">
    <property type="entry name" value="Glyco_hydro_3_C"/>
</dbReference>
<feature type="domain" description="PA14" evidence="12">
    <location>
        <begin position="328"/>
        <end position="487"/>
    </location>
</feature>
<proteinExistence type="inferred from homology"/>
<evidence type="ECO:0000259" key="12">
    <source>
        <dbReference type="PROSITE" id="PS51820"/>
    </source>
</evidence>
<comment type="similarity">
    <text evidence="3 11">Belongs to the glycosyl hydrolase 3 family.</text>
</comment>
<dbReference type="AlphaFoldDB" id="A0A9P5KZ85"/>
<dbReference type="Pfam" id="PF01915">
    <property type="entry name" value="Glyco_hydro_3_C"/>
    <property type="match status" value="1"/>
</dbReference>
<dbReference type="PROSITE" id="PS00775">
    <property type="entry name" value="GLYCOSYL_HYDROL_F3"/>
    <property type="match status" value="1"/>
</dbReference>
<comment type="caution">
    <text evidence="13">The sequence shown here is derived from an EMBL/GenBank/DDBJ whole genome shotgun (WGS) entry which is preliminary data.</text>
</comment>
<dbReference type="SMART" id="SM01217">
    <property type="entry name" value="Fn3_like"/>
    <property type="match status" value="1"/>
</dbReference>
<evidence type="ECO:0000256" key="6">
    <source>
        <dbReference type="ARBA" id="ARBA00023001"/>
    </source>
</evidence>
<evidence type="ECO:0000256" key="8">
    <source>
        <dbReference type="ARBA" id="ARBA00023277"/>
    </source>
</evidence>
<dbReference type="EMBL" id="JAAOZQ010000052">
    <property type="protein sequence ID" value="KAF7522484.1"/>
    <property type="molecule type" value="Genomic_DNA"/>
</dbReference>
<evidence type="ECO:0000256" key="11">
    <source>
        <dbReference type="RuleBase" id="RU361161"/>
    </source>
</evidence>
<dbReference type="PANTHER" id="PTHR42715:SF3">
    <property type="entry name" value="BETA-GLUCOSIDASE B-RELATED"/>
    <property type="match status" value="1"/>
</dbReference>
<comment type="catalytic activity">
    <reaction evidence="1 11">
        <text>Hydrolysis of terminal, non-reducing beta-D-glucosyl residues with release of beta-D-glucose.</text>
        <dbReference type="EC" id="3.2.1.21"/>
    </reaction>
</comment>
<evidence type="ECO:0000256" key="10">
    <source>
        <dbReference type="ARBA" id="ARBA00023326"/>
    </source>
</evidence>
<dbReference type="PROSITE" id="PS51820">
    <property type="entry name" value="PA14"/>
    <property type="match status" value="1"/>
</dbReference>
<gene>
    <name evidence="13" type="ORF">PCG10_007399</name>
</gene>
<dbReference type="InterPro" id="IPR026891">
    <property type="entry name" value="Fn3-like"/>
</dbReference>
<evidence type="ECO:0000313" key="14">
    <source>
        <dbReference type="Proteomes" id="UP000701341"/>
    </source>
</evidence>
<dbReference type="GO" id="GO:0030245">
    <property type="term" value="P:cellulose catabolic process"/>
    <property type="evidence" value="ECO:0007669"/>
    <property type="project" value="UniProtKB-KW"/>
</dbReference>
<dbReference type="Pfam" id="PF00933">
    <property type="entry name" value="Glyco_hydro_3"/>
    <property type="match status" value="1"/>
</dbReference>
<dbReference type="Gene3D" id="2.60.40.10">
    <property type="entry name" value="Immunoglobulins"/>
    <property type="match status" value="1"/>
</dbReference>
<accession>A0A9P5KZ85</accession>
<evidence type="ECO:0000256" key="2">
    <source>
        <dbReference type="ARBA" id="ARBA00004987"/>
    </source>
</evidence>
<keyword evidence="7" id="KW-0325">Glycoprotein</keyword>
<evidence type="ECO:0000256" key="7">
    <source>
        <dbReference type="ARBA" id="ARBA00023180"/>
    </source>
</evidence>
<keyword evidence="6" id="KW-0136">Cellulose degradation</keyword>
<dbReference type="Gene3D" id="3.20.20.300">
    <property type="entry name" value="Glycoside hydrolase, family 3, N-terminal domain"/>
    <property type="match status" value="1"/>
</dbReference>
<reference evidence="13" key="1">
    <citation type="submission" date="2020-02" db="EMBL/GenBank/DDBJ databases">
        <authorList>
            <person name="Lichtner F.J."/>
        </authorList>
    </citation>
    <scope>NUCLEOTIDE SEQUENCE</scope>
    <source>
        <strain evidence="13">G10</strain>
    </source>
</reference>
<dbReference type="SUPFAM" id="SSF51445">
    <property type="entry name" value="(Trans)glycosidases"/>
    <property type="match status" value="1"/>
</dbReference>
<sequence>MGATFDVDLLHCIGNLLGDEGRRKGVHVALAPTVCLQRSPLLGRGFEAFGEDPELSGSLAAPYVNGLQERKVASCIKHYAAHDQSFRAAEDDLIMTERTLREVHLYPFQVAMAKSKPWALMSAYQSINGTHVSEDPFMLDQVLRKEWGFEGLVMSDWWGTYSTSEATNAGLDLEMPGPSIWRGKQLTQAVAVRKVHEDTINASVRRLLHLINKTRDPGPPSPEGNGDTNESRALIRKVAADAIVLLKNEKNVLPLDKTKKLKYGLIGEYFENPATGGGGSSETVPFYVNTPLDAFIEAVGNENVTYEPGVYTRKWIPLIRSGLTIPNSNEPGLMLEWFSEDPSEVKDTELLQSTTTTSTSMYFSQIAWDKVPARHFIRCTTTFTAPKSCKYRFALSVCGKARLFINGIERIDLWSTQPLKTGDTPCFNKLCMEMVYDLDIEQGREYALEVIMTNELLEPVVGPPAQGGFRIGGQELRDQDVAIDAAVDLAKIVDVPIVIVGLNADYESEAADRKDLLLPGRQNELVQRVTEVNPNTIVITQSGLPIQMPWIKSASTLLHAWYLGQETGHGVIDVLFGDVNPSGRLSMTFPKQLEDTPAFLSWGKSDRHIIYGEGVFIGYRYYEKVKRDPLFYFGFGQSFTSFAYSNLVISDTFVPEEHYVLEVSVDIENTGNYDGSEVIQVYVADLESSVLRPIKELKAFKKILIKKGEKQTCRISLDKYSLSFWSEEYSQWLAEAGDFAVIISRSADPKDEITRAIFNLPSTFRWSGL</sequence>
<dbReference type="PRINTS" id="PR00133">
    <property type="entry name" value="GLHYDRLASE3"/>
</dbReference>
<dbReference type="InterPro" id="IPR037524">
    <property type="entry name" value="PA14/GLEYA"/>
</dbReference>
<dbReference type="InterPro" id="IPR011658">
    <property type="entry name" value="PA14_dom"/>
</dbReference>
<keyword evidence="8 11" id="KW-0119">Carbohydrate metabolism</keyword>
<dbReference type="Gene3D" id="2.60.120.260">
    <property type="entry name" value="Galactose-binding domain-like"/>
    <property type="match status" value="1"/>
</dbReference>
<evidence type="ECO:0000256" key="9">
    <source>
        <dbReference type="ARBA" id="ARBA00023295"/>
    </source>
</evidence>
<keyword evidence="5 11" id="KW-0378">Hydrolase</keyword>
<dbReference type="GO" id="GO:0008422">
    <property type="term" value="F:beta-glucosidase activity"/>
    <property type="evidence" value="ECO:0007669"/>
    <property type="project" value="UniProtKB-EC"/>
</dbReference>
<dbReference type="SMART" id="SM00758">
    <property type="entry name" value="PA14"/>
    <property type="match status" value="1"/>
</dbReference>
<dbReference type="InterPro" id="IPR019800">
    <property type="entry name" value="Glyco_hydro_3_AS"/>
</dbReference>
<keyword evidence="10 11" id="KW-0624">Polysaccharide degradation</keyword>
<dbReference type="InterPro" id="IPR036962">
    <property type="entry name" value="Glyco_hydro_3_N_sf"/>
</dbReference>
<dbReference type="FunFam" id="2.60.40.10:FF:000495">
    <property type="entry name" value="Periplasmic beta-glucosidase"/>
    <property type="match status" value="1"/>
</dbReference>
<protein>
    <recommendedName>
        <fullName evidence="4 11">beta-glucosidase</fullName>
        <ecNumber evidence="4 11">3.2.1.21</ecNumber>
    </recommendedName>
</protein>
<dbReference type="Pfam" id="PF14310">
    <property type="entry name" value="Fn3-like"/>
    <property type="match status" value="1"/>
</dbReference>
<dbReference type="InterPro" id="IPR001764">
    <property type="entry name" value="Glyco_hydro_3_N"/>
</dbReference>
<dbReference type="InterPro" id="IPR050288">
    <property type="entry name" value="Cellulose_deg_GH3"/>
</dbReference>
<name>A0A9P5KZ85_PENCR</name>
<dbReference type="SUPFAM" id="SSF52279">
    <property type="entry name" value="Beta-D-glucan exohydrolase, C-terminal domain"/>
    <property type="match status" value="1"/>
</dbReference>
<evidence type="ECO:0000256" key="3">
    <source>
        <dbReference type="ARBA" id="ARBA00005336"/>
    </source>
</evidence>
<dbReference type="InterPro" id="IPR017853">
    <property type="entry name" value="GH"/>
</dbReference>
<dbReference type="Gene3D" id="3.40.50.1700">
    <property type="entry name" value="Glycoside hydrolase family 3 C-terminal domain"/>
    <property type="match status" value="1"/>
</dbReference>
<dbReference type="EC" id="3.2.1.21" evidence="4 11"/>